<proteinExistence type="predicted"/>
<sequence length="128" mass="14862">MILPSELRDEAERDLSTMPRDMLEFNYRQIAAGAVEWIDTIEEQHAAELRTYRQHADLGALVLAELRRLQRAGRKTARIDDVLDHATERLARIDRIHGPTECPCPNCRHHNTTDHRHTTEGDHHRATR</sequence>
<feature type="region of interest" description="Disordered" evidence="1">
    <location>
        <begin position="102"/>
        <end position="128"/>
    </location>
</feature>
<evidence type="ECO:0000313" key="2">
    <source>
        <dbReference type="EMBL" id="UTN92991.1"/>
    </source>
</evidence>
<feature type="compositionally biased region" description="Basic and acidic residues" evidence="1">
    <location>
        <begin position="111"/>
        <end position="128"/>
    </location>
</feature>
<evidence type="ECO:0000256" key="1">
    <source>
        <dbReference type="SAM" id="MobiDB-lite"/>
    </source>
</evidence>
<dbReference type="Proteomes" id="UP001060355">
    <property type="component" value="Segment"/>
</dbReference>
<dbReference type="KEGG" id="vg:80018974"/>
<dbReference type="InterPro" id="IPR055886">
    <property type="entry name" value="DUF7463"/>
</dbReference>
<gene>
    <name evidence="2" type="primary">77</name>
    <name evidence="2" type="ORF">SEA_FINKLE_77</name>
</gene>
<keyword evidence="3" id="KW-1185">Reference proteome</keyword>
<name>A0A9E7SZD3_9CAUD</name>
<protein>
    <submittedName>
        <fullName evidence="2">Uncharacterized protein</fullName>
    </submittedName>
</protein>
<dbReference type="Pfam" id="PF24262">
    <property type="entry name" value="DUF7463"/>
    <property type="match status" value="1"/>
</dbReference>
<evidence type="ECO:0000313" key="3">
    <source>
        <dbReference type="Proteomes" id="UP001060355"/>
    </source>
</evidence>
<dbReference type="GeneID" id="80018974"/>
<dbReference type="EMBL" id="ON456347">
    <property type="protein sequence ID" value="UTN92991.1"/>
    <property type="molecule type" value="Genomic_DNA"/>
</dbReference>
<accession>A0A9E7SZD3</accession>
<organism evidence="2 3">
    <name type="scientific">Gordonia phage Finkle</name>
    <dbReference type="NCBI Taxonomy" id="2926099"/>
    <lineage>
        <taxon>Viruses</taxon>
        <taxon>Duplodnaviria</taxon>
        <taxon>Heunggongvirae</taxon>
        <taxon>Uroviricota</taxon>
        <taxon>Caudoviricetes</taxon>
        <taxon>Finkelvirus</taxon>
        <taxon>Finkelvirus finkel</taxon>
    </lineage>
</organism>
<dbReference type="RefSeq" id="YP_010754390.1">
    <property type="nucleotide sequence ID" value="NC_073459.1"/>
</dbReference>
<reference evidence="2" key="1">
    <citation type="submission" date="2022-05" db="EMBL/GenBank/DDBJ databases">
        <authorList>
            <person name="Ashby S."/>
            <person name="Bressette G."/>
            <person name="Brown S."/>
            <person name="Charles S."/>
            <person name="Neely M.N."/>
            <person name="Molloy S.D."/>
            <person name="Garlena R.A."/>
            <person name="Russell D.A."/>
            <person name="Jacobs-Sera D."/>
            <person name="Hatfull G.F."/>
        </authorList>
    </citation>
    <scope>NUCLEOTIDE SEQUENCE</scope>
</reference>